<keyword evidence="2" id="KW-1185">Reference proteome</keyword>
<dbReference type="EMBL" id="CP089291">
    <property type="protein sequence ID" value="UOF91651.1"/>
    <property type="molecule type" value="Genomic_DNA"/>
</dbReference>
<protein>
    <submittedName>
        <fullName evidence="1">Type I-C CRISPR-associated protein Cas8c/Csd1</fullName>
    </submittedName>
</protein>
<proteinExistence type="predicted"/>
<evidence type="ECO:0000313" key="1">
    <source>
        <dbReference type="EMBL" id="UOF91651.1"/>
    </source>
</evidence>
<dbReference type="InterPro" id="IPR010144">
    <property type="entry name" value="CRISPR-assoc_prot_Csd1-typ"/>
</dbReference>
<dbReference type="RefSeq" id="WP_347438346.1">
    <property type="nucleotide sequence ID" value="NZ_CP089291.1"/>
</dbReference>
<organism evidence="1 2">
    <name type="scientific">Fodinisporobacter ferrooxydans</name>
    <dbReference type="NCBI Taxonomy" id="2901836"/>
    <lineage>
        <taxon>Bacteria</taxon>
        <taxon>Bacillati</taxon>
        <taxon>Bacillota</taxon>
        <taxon>Bacilli</taxon>
        <taxon>Bacillales</taxon>
        <taxon>Alicyclobacillaceae</taxon>
        <taxon>Fodinisporobacter</taxon>
    </lineage>
</organism>
<reference evidence="1" key="1">
    <citation type="submission" date="2021-12" db="EMBL/GenBank/DDBJ databases">
        <title>Alicyclobacillaceae gen. nov., sp. nov., isolated from chalcocite enrichment system.</title>
        <authorList>
            <person name="Jiang Z."/>
        </authorList>
    </citation>
    <scope>NUCLEOTIDE SEQUENCE</scope>
    <source>
        <strain evidence="1">MYW30-H2</strain>
    </source>
</reference>
<name>A0ABY4CQ13_9BACL</name>
<sequence>MQKYYQYGRLFACLEVIEANGWLPSPTTLSVLYRQFEPSRFSYLLRNHRRKLNRMNSETAQILEQEMIKIFHALPVESFPIIQSFQQQKELSSGYYDQMVKLNQELVAVS</sequence>
<dbReference type="Pfam" id="PF09709">
    <property type="entry name" value="Cas_Csd1"/>
    <property type="match status" value="1"/>
</dbReference>
<evidence type="ECO:0000313" key="2">
    <source>
        <dbReference type="Proteomes" id="UP000830167"/>
    </source>
</evidence>
<gene>
    <name evidence="1" type="ORF">LSG31_05220</name>
</gene>
<accession>A0ABY4CQ13</accession>
<dbReference type="Proteomes" id="UP000830167">
    <property type="component" value="Chromosome"/>
</dbReference>